<evidence type="ECO:0008006" key="3">
    <source>
        <dbReference type="Google" id="ProtNLM"/>
    </source>
</evidence>
<accession>A0AAV9ZUD5</accession>
<dbReference type="Gene3D" id="3.40.50.300">
    <property type="entry name" value="P-loop containing nucleotide triphosphate hydrolases"/>
    <property type="match status" value="1"/>
</dbReference>
<feature type="non-terminal residue" evidence="1">
    <location>
        <position position="95"/>
    </location>
</feature>
<evidence type="ECO:0000313" key="1">
    <source>
        <dbReference type="EMBL" id="KAK6992350.1"/>
    </source>
</evidence>
<sequence>SFKPYSLNSPGTSTQAAFVSAQNTALPDILTLDPDQWTDIAREAKLIPEQAQVRSFQVQVCNAILMRKGDCVVISATGSGKSLTWTLPLAARKQG</sequence>
<feature type="non-terminal residue" evidence="1">
    <location>
        <position position="1"/>
    </location>
</feature>
<dbReference type="AlphaFoldDB" id="A0AAV9ZUD5"/>
<dbReference type="Proteomes" id="UP001362999">
    <property type="component" value="Unassembled WGS sequence"/>
</dbReference>
<evidence type="ECO:0000313" key="2">
    <source>
        <dbReference type="Proteomes" id="UP001362999"/>
    </source>
</evidence>
<dbReference type="SUPFAM" id="SSF52540">
    <property type="entry name" value="P-loop containing nucleoside triphosphate hydrolases"/>
    <property type="match status" value="1"/>
</dbReference>
<keyword evidence="2" id="KW-1185">Reference proteome</keyword>
<name>A0AAV9ZUD5_9AGAR</name>
<gene>
    <name evidence="1" type="ORF">R3P38DRAFT_2478012</name>
</gene>
<reference evidence="1 2" key="1">
    <citation type="journal article" date="2024" name="J Genomics">
        <title>Draft genome sequencing and assembly of Favolaschia claudopus CIRM-BRFM 2984 isolated from oak limbs.</title>
        <authorList>
            <person name="Navarro D."/>
            <person name="Drula E."/>
            <person name="Chaduli D."/>
            <person name="Cazenave R."/>
            <person name="Ahrendt S."/>
            <person name="Wang J."/>
            <person name="Lipzen A."/>
            <person name="Daum C."/>
            <person name="Barry K."/>
            <person name="Grigoriev I.V."/>
            <person name="Favel A."/>
            <person name="Rosso M.N."/>
            <person name="Martin F."/>
        </authorList>
    </citation>
    <scope>NUCLEOTIDE SEQUENCE [LARGE SCALE GENOMIC DNA]</scope>
    <source>
        <strain evidence="1 2">CIRM-BRFM 2984</strain>
    </source>
</reference>
<protein>
    <recommendedName>
        <fullName evidence="3">DEAD/DEAH box helicase domain-containing protein</fullName>
    </recommendedName>
</protein>
<dbReference type="EMBL" id="JAWWNJ010000111">
    <property type="protein sequence ID" value="KAK6992350.1"/>
    <property type="molecule type" value="Genomic_DNA"/>
</dbReference>
<organism evidence="1 2">
    <name type="scientific">Favolaschia claudopus</name>
    <dbReference type="NCBI Taxonomy" id="2862362"/>
    <lineage>
        <taxon>Eukaryota</taxon>
        <taxon>Fungi</taxon>
        <taxon>Dikarya</taxon>
        <taxon>Basidiomycota</taxon>
        <taxon>Agaricomycotina</taxon>
        <taxon>Agaricomycetes</taxon>
        <taxon>Agaricomycetidae</taxon>
        <taxon>Agaricales</taxon>
        <taxon>Marasmiineae</taxon>
        <taxon>Mycenaceae</taxon>
        <taxon>Favolaschia</taxon>
    </lineage>
</organism>
<dbReference type="InterPro" id="IPR027417">
    <property type="entry name" value="P-loop_NTPase"/>
</dbReference>
<proteinExistence type="predicted"/>
<comment type="caution">
    <text evidence="1">The sequence shown here is derived from an EMBL/GenBank/DDBJ whole genome shotgun (WGS) entry which is preliminary data.</text>
</comment>